<organism evidence="4 5">
    <name type="scientific">Phormidesmis priestleyi ULC007</name>
    <dbReference type="NCBI Taxonomy" id="1920490"/>
    <lineage>
        <taxon>Bacteria</taxon>
        <taxon>Bacillati</taxon>
        <taxon>Cyanobacteriota</taxon>
        <taxon>Cyanophyceae</taxon>
        <taxon>Leptolyngbyales</taxon>
        <taxon>Leptolyngbyaceae</taxon>
        <taxon>Phormidesmis</taxon>
    </lineage>
</organism>
<keyword evidence="1" id="KW-0042">Antenna complex</keyword>
<comment type="caution">
    <text evidence="4">The sequence shown here is derived from an EMBL/GenBank/DDBJ whole genome shotgun (WGS) entry which is preliminary data.</text>
</comment>
<reference evidence="4 5" key="2">
    <citation type="submission" date="2018-03" db="EMBL/GenBank/DDBJ databases">
        <title>The ancient ancestry and fast evolution of plastids.</title>
        <authorList>
            <person name="Moore K.R."/>
            <person name="Magnabosco C."/>
            <person name="Momper L."/>
            <person name="Gold D.A."/>
            <person name="Bosak T."/>
            <person name="Fournier G.P."/>
        </authorList>
    </citation>
    <scope>NUCLEOTIDE SEQUENCE [LARGE SCALE GENOMIC DNA]</scope>
    <source>
        <strain evidence="4 5">ULC007</strain>
    </source>
</reference>
<dbReference type="RefSeq" id="WP_073074252.1">
    <property type="nucleotide sequence ID" value="NZ_MPPI01000032.1"/>
</dbReference>
<dbReference type="InterPro" id="IPR004155">
    <property type="entry name" value="PBS_lyase_HEAT"/>
</dbReference>
<dbReference type="InterPro" id="IPR011989">
    <property type="entry name" value="ARM-like"/>
</dbReference>
<dbReference type="SMART" id="SM00567">
    <property type="entry name" value="EZ_HEAT"/>
    <property type="match status" value="7"/>
</dbReference>
<dbReference type="InterPro" id="IPR007111">
    <property type="entry name" value="NACHT_NTPase"/>
</dbReference>
<keyword evidence="5" id="KW-1185">Reference proteome</keyword>
<name>A0A2T1DAE6_9CYAN</name>
<evidence type="ECO:0000313" key="5">
    <source>
        <dbReference type="Proteomes" id="UP000238634"/>
    </source>
</evidence>
<keyword evidence="2" id="KW-0605">Phycobilisome</keyword>
<dbReference type="Pfam" id="PF05729">
    <property type="entry name" value="NACHT"/>
    <property type="match status" value="1"/>
</dbReference>
<feature type="domain" description="NACHT" evidence="3">
    <location>
        <begin position="83"/>
        <end position="228"/>
    </location>
</feature>
<dbReference type="Proteomes" id="UP000238634">
    <property type="component" value="Unassembled WGS sequence"/>
</dbReference>
<dbReference type="Gene3D" id="1.25.10.10">
    <property type="entry name" value="Leucine-rich Repeat Variant"/>
    <property type="match status" value="3"/>
</dbReference>
<dbReference type="AlphaFoldDB" id="A0A2T1DAE6"/>
<reference evidence="4 5" key="1">
    <citation type="submission" date="2018-02" db="EMBL/GenBank/DDBJ databases">
        <authorList>
            <person name="Cohen D.B."/>
            <person name="Kent A.D."/>
        </authorList>
    </citation>
    <scope>NUCLEOTIDE SEQUENCE [LARGE SCALE GENOMIC DNA]</scope>
    <source>
        <strain evidence="4 5">ULC007</strain>
    </source>
</reference>
<dbReference type="PANTHER" id="PTHR12697:SF5">
    <property type="entry name" value="DEOXYHYPUSINE HYDROXYLASE"/>
    <property type="match status" value="1"/>
</dbReference>
<evidence type="ECO:0000256" key="2">
    <source>
        <dbReference type="ARBA" id="ARBA00022738"/>
    </source>
</evidence>
<evidence type="ECO:0000259" key="3">
    <source>
        <dbReference type="Pfam" id="PF05729"/>
    </source>
</evidence>
<dbReference type="SUPFAM" id="SSF48371">
    <property type="entry name" value="ARM repeat"/>
    <property type="match status" value="2"/>
</dbReference>
<evidence type="ECO:0000313" key="4">
    <source>
        <dbReference type="EMBL" id="PSB17426.1"/>
    </source>
</evidence>
<gene>
    <name evidence="4" type="ORF">C7B65_18540</name>
</gene>
<protein>
    <submittedName>
        <fullName evidence="4">NACHT domain-containing protein</fullName>
    </submittedName>
</protein>
<dbReference type="EMBL" id="PVWG01000028">
    <property type="protein sequence ID" value="PSB17426.1"/>
    <property type="molecule type" value="Genomic_DNA"/>
</dbReference>
<dbReference type="PANTHER" id="PTHR12697">
    <property type="entry name" value="PBS LYASE HEAT-LIKE PROTEIN"/>
    <property type="match status" value="1"/>
</dbReference>
<evidence type="ECO:0000256" key="1">
    <source>
        <dbReference type="ARBA" id="ARBA00022549"/>
    </source>
</evidence>
<dbReference type="SUPFAM" id="SSF52540">
    <property type="entry name" value="P-loop containing nucleoside triphosphate hydrolases"/>
    <property type="match status" value="1"/>
</dbReference>
<dbReference type="STRING" id="1920490.GCA_001895925_01830"/>
<accession>A0A2T1DAE6</accession>
<proteinExistence type="predicted"/>
<sequence length="989" mass="111701">MSDLPDVQPYLKSICDRYQQWSENYTPTDASGKQQPKNKLQSPFNFGLMVQTVKKESRKPGEEEKVERFPVLEGVRKYAKNHVLLVGRPGSGKSTALARLLLDEATQQTSIPVLVELRYWQGSIVDLICEAFARHELPLTAQELEPVLSRLAQGATPKEMLFLFDGVNELPSEEARSQLSAFRRNHPKLPMIFTTRDLSLGGDLGIEKKLEMQPLTEVQMQAFIRSCVPEQAEQMLRQLNDRLREFGQTPLLLWMLCEVIQQTPDNRLPSNLAEVFQAFTAMYEISSVRKHEVALLKGDVRPLSDRRLWKKALKALAFLMMQGETPVDFRVVIDRNEAESELSRVFPKEQFPGRDILDDLLKYHLLQNRSVDQIEFRHQLIQEYYAAEALLEQLPQLDDEQLKQKYLNYLKWTEPVATVLALVESEDQALKLTQLAIEVDKMLGARMAGEVKWEYQVKTLNLVTTLKVSKVLKIKLLDEMHSEAAIPELCLALEDKEDLRITLKALGRIGSDQAICKIPQAINSNPSSVQFLAIRILEQIGSRVAIAGLRQIALNTDSSDIKHRINQALKKLEGRSTVKSLAQNATVHKLRVGNSATVEKVLPIPIQQDIYPSIHRLIQNLLEPEEACVWEEFAKMLEKLEDKTAIPVLLATLDDDTHITYILALGLLGCERVIPRLLNALKDEEELVRGLAVLALSKIGTPPAIAGVIQALEDKEPEVCEVAAESLIQLSHETAVPGLLQILENEWLDSDLRIRAAKALMTIGVEDAIEGLFQALQDTNFEISWAVADIFKAAGKDEIAFRELFEKIQDEDYHTRYRSAISLGYLGETSAIPMLITAIDHEDQDICWKAIYVLGRFSEHPIPASTLQALYELATPRLIQLILKSKFNDAKAEAIEALGKLGNPQLLSEFWHYSSSSLEFLKVIKVIQKRWNFYNYEVFQAYLEAQKPDRQTSQNSDRSPITQNFYAPVSAVAGNVEGNLITPPPDSVE</sequence>
<dbReference type="InterPro" id="IPR016024">
    <property type="entry name" value="ARM-type_fold"/>
</dbReference>
<dbReference type="GO" id="GO:0016491">
    <property type="term" value="F:oxidoreductase activity"/>
    <property type="evidence" value="ECO:0007669"/>
    <property type="project" value="TreeGrafter"/>
</dbReference>
<dbReference type="OrthoDB" id="462757at2"/>
<dbReference type="GO" id="GO:0030089">
    <property type="term" value="C:phycobilisome"/>
    <property type="evidence" value="ECO:0007669"/>
    <property type="project" value="UniProtKB-KW"/>
</dbReference>
<dbReference type="Pfam" id="PF13646">
    <property type="entry name" value="HEAT_2"/>
    <property type="match status" value="3"/>
</dbReference>
<dbReference type="Gene3D" id="3.40.50.300">
    <property type="entry name" value="P-loop containing nucleotide triphosphate hydrolases"/>
    <property type="match status" value="1"/>
</dbReference>
<dbReference type="InterPro" id="IPR027417">
    <property type="entry name" value="P-loop_NTPase"/>
</dbReference>